<evidence type="ECO:0000313" key="3">
    <source>
        <dbReference type="EMBL" id="KAL2867396.1"/>
    </source>
</evidence>
<dbReference type="RefSeq" id="XP_070886375.1">
    <property type="nucleotide sequence ID" value="XM_071029080.1"/>
</dbReference>
<dbReference type="Proteomes" id="UP001610432">
    <property type="component" value="Unassembled WGS sequence"/>
</dbReference>
<evidence type="ECO:0000256" key="1">
    <source>
        <dbReference type="SAM" id="MobiDB-lite"/>
    </source>
</evidence>
<keyword evidence="4" id="KW-1185">Reference proteome</keyword>
<reference evidence="3 4" key="1">
    <citation type="submission" date="2024-07" db="EMBL/GenBank/DDBJ databases">
        <title>Section-level genome sequencing and comparative genomics of Aspergillus sections Usti and Cavernicolus.</title>
        <authorList>
            <consortium name="Lawrence Berkeley National Laboratory"/>
            <person name="Nybo J.L."/>
            <person name="Vesth T.C."/>
            <person name="Theobald S."/>
            <person name="Frisvad J.C."/>
            <person name="Larsen T.O."/>
            <person name="Kjaerboelling I."/>
            <person name="Rothschild-Mancinelli K."/>
            <person name="Lyhne E.K."/>
            <person name="Kogle M.E."/>
            <person name="Barry K."/>
            <person name="Clum A."/>
            <person name="Na H."/>
            <person name="Ledsgaard L."/>
            <person name="Lin J."/>
            <person name="Lipzen A."/>
            <person name="Kuo A."/>
            <person name="Riley R."/>
            <person name="Mondo S."/>
            <person name="Labutti K."/>
            <person name="Haridas S."/>
            <person name="Pangalinan J."/>
            <person name="Salamov A.A."/>
            <person name="Simmons B.A."/>
            <person name="Magnuson J.K."/>
            <person name="Chen J."/>
            <person name="Drula E."/>
            <person name="Henrissat B."/>
            <person name="Wiebenga A."/>
            <person name="Lubbers R.J."/>
            <person name="Gomes A.C."/>
            <person name="Macurrencykelacurrency M.R."/>
            <person name="Stajich J."/>
            <person name="Grigoriev I.V."/>
            <person name="Mortensen U.H."/>
            <person name="De Vries R.P."/>
            <person name="Baker S.E."/>
            <person name="Andersen M.R."/>
        </authorList>
    </citation>
    <scope>NUCLEOTIDE SEQUENCE [LARGE SCALE GENOMIC DNA]</scope>
    <source>
        <strain evidence="3 4">CBS 449.75</strain>
    </source>
</reference>
<feature type="region of interest" description="Disordered" evidence="1">
    <location>
        <begin position="1"/>
        <end position="37"/>
    </location>
</feature>
<feature type="compositionally biased region" description="Basic and acidic residues" evidence="1">
    <location>
        <begin position="17"/>
        <end position="35"/>
    </location>
</feature>
<sequence length="90" mass="10028">MAVIRLDSADPLSPVHPLERERGETRGKSQGRPDAESELEAFEALRLSPPDGKAREKLLWMPAIRLVSLAPFFLFPILGHYASLFSNISL</sequence>
<keyword evidence="2" id="KW-0472">Membrane</keyword>
<protein>
    <submittedName>
        <fullName evidence="3">Uncharacterized protein</fullName>
    </submittedName>
</protein>
<evidence type="ECO:0000313" key="4">
    <source>
        <dbReference type="Proteomes" id="UP001610432"/>
    </source>
</evidence>
<gene>
    <name evidence="3" type="ORF">BJX67DRAFT_353031</name>
</gene>
<feature type="transmembrane region" description="Helical" evidence="2">
    <location>
        <begin position="63"/>
        <end position="82"/>
    </location>
</feature>
<evidence type="ECO:0000256" key="2">
    <source>
        <dbReference type="SAM" id="Phobius"/>
    </source>
</evidence>
<name>A0ABR4LS94_9EURO</name>
<accession>A0ABR4LS94</accession>
<dbReference type="GeneID" id="98144152"/>
<proteinExistence type="predicted"/>
<keyword evidence="2" id="KW-1133">Transmembrane helix</keyword>
<keyword evidence="2" id="KW-0812">Transmembrane</keyword>
<comment type="caution">
    <text evidence="3">The sequence shown here is derived from an EMBL/GenBank/DDBJ whole genome shotgun (WGS) entry which is preliminary data.</text>
</comment>
<dbReference type="EMBL" id="JBFXLQ010000019">
    <property type="protein sequence ID" value="KAL2867396.1"/>
    <property type="molecule type" value="Genomic_DNA"/>
</dbReference>
<organism evidence="3 4">
    <name type="scientific">Aspergillus lucknowensis</name>
    <dbReference type="NCBI Taxonomy" id="176173"/>
    <lineage>
        <taxon>Eukaryota</taxon>
        <taxon>Fungi</taxon>
        <taxon>Dikarya</taxon>
        <taxon>Ascomycota</taxon>
        <taxon>Pezizomycotina</taxon>
        <taxon>Eurotiomycetes</taxon>
        <taxon>Eurotiomycetidae</taxon>
        <taxon>Eurotiales</taxon>
        <taxon>Aspergillaceae</taxon>
        <taxon>Aspergillus</taxon>
        <taxon>Aspergillus subgen. Nidulantes</taxon>
    </lineage>
</organism>